<dbReference type="RefSeq" id="WP_157524584.1">
    <property type="nucleotide sequence ID" value="NZ_CP066775.1"/>
</dbReference>
<dbReference type="Proteomes" id="UP000429232">
    <property type="component" value="Chromosome"/>
</dbReference>
<proteinExistence type="predicted"/>
<reference evidence="1 2" key="1">
    <citation type="submission" date="2020-12" db="EMBL/GenBank/DDBJ databases">
        <title>HMF7856_wgs.fasta genome submission.</title>
        <authorList>
            <person name="Kang H."/>
            <person name="Kim H."/>
            <person name="Joh K."/>
        </authorList>
    </citation>
    <scope>NUCLEOTIDE SEQUENCE [LARGE SCALE GENOMIC DNA]</scope>
    <source>
        <strain evidence="1 2">HMF7856</strain>
    </source>
</reference>
<accession>A0A6I4HXS9</accession>
<evidence type="ECO:0000313" key="1">
    <source>
        <dbReference type="EMBL" id="QQL49469.1"/>
    </source>
</evidence>
<sequence length="120" mass="13447">MELNNPTTAGGEGKIVAILSYLTFIGWLIGYFGFHQGRRTSLGSYHLRQGLYMFIVFLLIYIVLRILLVLTGALFIAYIMNIANIVYFILAIVGIINALNGVERPLPFIGKKAETYFPTL</sequence>
<protein>
    <submittedName>
        <fullName evidence="1">DUF4870 domain-containing protein</fullName>
    </submittedName>
</protein>
<dbReference type="AlphaFoldDB" id="A0A6I4HXS9"/>
<name>A0A6I4HXS9_9SPHI</name>
<gene>
    <name evidence="1" type="ORF">GO620_015040</name>
</gene>
<dbReference type="KEGG" id="mgik:GO620_015040"/>
<organism evidence="1 2">
    <name type="scientific">Mucilaginibacter ginkgonis</name>
    <dbReference type="NCBI Taxonomy" id="2682091"/>
    <lineage>
        <taxon>Bacteria</taxon>
        <taxon>Pseudomonadati</taxon>
        <taxon>Bacteroidota</taxon>
        <taxon>Sphingobacteriia</taxon>
        <taxon>Sphingobacteriales</taxon>
        <taxon>Sphingobacteriaceae</taxon>
        <taxon>Mucilaginibacter</taxon>
    </lineage>
</organism>
<keyword evidence="2" id="KW-1185">Reference proteome</keyword>
<evidence type="ECO:0000313" key="2">
    <source>
        <dbReference type="Proteomes" id="UP000429232"/>
    </source>
</evidence>
<dbReference type="EMBL" id="CP066775">
    <property type="protein sequence ID" value="QQL49469.1"/>
    <property type="molecule type" value="Genomic_DNA"/>
</dbReference>